<keyword evidence="4" id="KW-0378">Hydrolase</keyword>
<dbReference type="GO" id="GO:0003924">
    <property type="term" value="F:GTPase activity"/>
    <property type="evidence" value="ECO:0007669"/>
    <property type="project" value="InterPro"/>
</dbReference>
<dbReference type="Pfam" id="PF01926">
    <property type="entry name" value="MMR_HSR1"/>
    <property type="match status" value="1"/>
</dbReference>
<comment type="caution">
    <text evidence="7">The sequence shown here is derived from an EMBL/GenBank/DDBJ whole genome shotgun (WGS) entry which is preliminary data.</text>
</comment>
<evidence type="ECO:0000256" key="2">
    <source>
        <dbReference type="ARBA" id="ARBA00022490"/>
    </source>
</evidence>
<keyword evidence="3" id="KW-0547">Nucleotide-binding</keyword>
<dbReference type="OrthoDB" id="61815at2759"/>
<keyword evidence="2" id="KW-0963">Cytoplasm</keyword>
<dbReference type="InterPro" id="IPR006073">
    <property type="entry name" value="GTP-bd"/>
</dbReference>
<protein>
    <recommendedName>
        <fullName evidence="6">CP-type G domain-containing protein</fullName>
    </recommendedName>
</protein>
<dbReference type="GO" id="GO:0005525">
    <property type="term" value="F:GTP binding"/>
    <property type="evidence" value="ECO:0007669"/>
    <property type="project" value="UniProtKB-KW"/>
</dbReference>
<keyword evidence="8" id="KW-1185">Reference proteome</keyword>
<evidence type="ECO:0000256" key="4">
    <source>
        <dbReference type="ARBA" id="ARBA00022801"/>
    </source>
</evidence>
<accession>A0A1R2BT47</accession>
<organism evidence="7 8">
    <name type="scientific">Stentor coeruleus</name>
    <dbReference type="NCBI Taxonomy" id="5963"/>
    <lineage>
        <taxon>Eukaryota</taxon>
        <taxon>Sar</taxon>
        <taxon>Alveolata</taxon>
        <taxon>Ciliophora</taxon>
        <taxon>Postciliodesmatophora</taxon>
        <taxon>Heterotrichea</taxon>
        <taxon>Heterotrichida</taxon>
        <taxon>Stentoridae</taxon>
        <taxon>Stentor</taxon>
    </lineage>
</organism>
<dbReference type="InterPro" id="IPR030378">
    <property type="entry name" value="G_CP_dom"/>
</dbReference>
<dbReference type="AlphaFoldDB" id="A0A1R2BT47"/>
<evidence type="ECO:0000259" key="6">
    <source>
        <dbReference type="PROSITE" id="PS51721"/>
    </source>
</evidence>
<sequence>MPKNSNLGKALIRRQNKVVKSTSSIHTTDYGPNLQSIIDQNNLDEFMTMAALANKQFTAQKNVKLVSESRIVGTGAKIDPSILQQYRYLQFPKRPKWEQGTTPEQLEELEKKSFLEWRRSLAVTEESEINSVVTPFEKNIEVWRQLWRVIERSDVVCQIVDARNPLFFRSPDLESYVKDLGKKYVLVLNKADLVPENLRKNWSQYFVSLDIEHYFFSAACQQELIDKDMVGDNEFGNDYSSRALGYVYSIQEFLSLFEKETHTTLGFVGYPNVGKSSVINVLCKKKCVGVAAQPGKTKHLQTLIISPKITLCDCPGLVFPSVLSSRAEMVTCGVLPIDQLKDILSPVEIVCLRVSSKDLEERYGISLNGRVCASLLLQKISNHRGFYTGSGLPDEVKAGKMVLKDYVNGRILYVHKPPGTVESIEAMAEEIKESIDEQFFVEKNPGKLTVDESGTVTYQGTYKLTKQEKRELKFAARRGENPNEKLKEILKSHGVASI</sequence>
<dbReference type="InterPro" id="IPR043358">
    <property type="entry name" value="GNL1-like"/>
</dbReference>
<evidence type="ECO:0000256" key="1">
    <source>
        <dbReference type="ARBA" id="ARBA00004496"/>
    </source>
</evidence>
<name>A0A1R2BT47_9CILI</name>
<feature type="domain" description="CP-type G" evidence="6">
    <location>
        <begin position="143"/>
        <end position="320"/>
    </location>
</feature>
<reference evidence="7 8" key="1">
    <citation type="submission" date="2016-11" db="EMBL/GenBank/DDBJ databases">
        <title>The macronuclear genome of Stentor coeruleus: a giant cell with tiny introns.</title>
        <authorList>
            <person name="Slabodnick M."/>
            <person name="Ruby J.G."/>
            <person name="Reiff S.B."/>
            <person name="Swart E.C."/>
            <person name="Gosai S."/>
            <person name="Prabakaran S."/>
            <person name="Witkowska E."/>
            <person name="Larue G.E."/>
            <person name="Fisher S."/>
            <person name="Freeman R.M."/>
            <person name="Gunawardena J."/>
            <person name="Chu W."/>
            <person name="Stover N.A."/>
            <person name="Gregory B.D."/>
            <person name="Nowacki M."/>
            <person name="Derisi J."/>
            <person name="Roy S.W."/>
            <person name="Marshall W.F."/>
            <person name="Sood P."/>
        </authorList>
    </citation>
    <scope>NUCLEOTIDE SEQUENCE [LARGE SCALE GENOMIC DNA]</scope>
    <source>
        <strain evidence="7">WM001</strain>
    </source>
</reference>
<dbReference type="EMBL" id="MPUH01000450">
    <property type="protein sequence ID" value="OMJ79871.1"/>
    <property type="molecule type" value="Genomic_DNA"/>
</dbReference>
<dbReference type="Gene3D" id="3.40.50.300">
    <property type="entry name" value="P-loop containing nucleotide triphosphate hydrolases"/>
    <property type="match status" value="1"/>
</dbReference>
<dbReference type="GO" id="GO:0005829">
    <property type="term" value="C:cytosol"/>
    <property type="evidence" value="ECO:0007669"/>
    <property type="project" value="TreeGrafter"/>
</dbReference>
<evidence type="ECO:0000256" key="3">
    <source>
        <dbReference type="ARBA" id="ARBA00022741"/>
    </source>
</evidence>
<dbReference type="PANTHER" id="PTHR45709">
    <property type="entry name" value="LARGE SUBUNIT GTPASE 1 HOMOLOG-RELATED"/>
    <property type="match status" value="1"/>
</dbReference>
<dbReference type="CDD" id="cd01857">
    <property type="entry name" value="HSR1_MMR1"/>
    <property type="match status" value="1"/>
</dbReference>
<dbReference type="PROSITE" id="PS51721">
    <property type="entry name" value="G_CP"/>
    <property type="match status" value="1"/>
</dbReference>
<dbReference type="SUPFAM" id="SSF52540">
    <property type="entry name" value="P-loop containing nucleoside triphosphate hydrolases"/>
    <property type="match status" value="1"/>
</dbReference>
<comment type="subcellular location">
    <subcellularLocation>
        <location evidence="1">Cytoplasm</location>
    </subcellularLocation>
</comment>
<evidence type="ECO:0000256" key="5">
    <source>
        <dbReference type="ARBA" id="ARBA00023134"/>
    </source>
</evidence>
<proteinExistence type="predicted"/>
<gene>
    <name evidence="7" type="ORF">SteCoe_20015</name>
</gene>
<evidence type="ECO:0000313" key="8">
    <source>
        <dbReference type="Proteomes" id="UP000187209"/>
    </source>
</evidence>
<dbReference type="PANTHER" id="PTHR45709:SF2">
    <property type="entry name" value="LARGE SUBUNIT GTPASE 1 HOMOLOG"/>
    <property type="match status" value="1"/>
</dbReference>
<dbReference type="Proteomes" id="UP000187209">
    <property type="component" value="Unassembled WGS sequence"/>
</dbReference>
<keyword evidence="5" id="KW-0342">GTP-binding</keyword>
<dbReference type="InterPro" id="IPR027417">
    <property type="entry name" value="P-loop_NTPase"/>
</dbReference>
<evidence type="ECO:0000313" key="7">
    <source>
        <dbReference type="EMBL" id="OMJ79871.1"/>
    </source>
</evidence>